<accession>A0A1M5X5L4</accession>
<keyword evidence="2" id="KW-0805">Transcription regulation</keyword>
<protein>
    <submittedName>
        <fullName evidence="6">DNA-binding transcriptional regulator, LysR family</fullName>
    </submittedName>
</protein>
<dbReference type="SUPFAM" id="SSF53850">
    <property type="entry name" value="Periplasmic binding protein-like II"/>
    <property type="match status" value="1"/>
</dbReference>
<keyword evidence="3 6" id="KW-0238">DNA-binding</keyword>
<dbReference type="GO" id="GO:0003700">
    <property type="term" value="F:DNA-binding transcription factor activity"/>
    <property type="evidence" value="ECO:0007669"/>
    <property type="project" value="InterPro"/>
</dbReference>
<comment type="similarity">
    <text evidence="1">Belongs to the LysR transcriptional regulatory family.</text>
</comment>
<dbReference type="PROSITE" id="PS50931">
    <property type="entry name" value="HTH_LYSR"/>
    <property type="match status" value="1"/>
</dbReference>
<gene>
    <name evidence="6" type="ORF">SAMN02745129_3224</name>
</gene>
<dbReference type="SUPFAM" id="SSF46785">
    <property type="entry name" value="Winged helix' DNA-binding domain"/>
    <property type="match status" value="1"/>
</dbReference>
<evidence type="ECO:0000256" key="4">
    <source>
        <dbReference type="ARBA" id="ARBA00023163"/>
    </source>
</evidence>
<evidence type="ECO:0000313" key="6">
    <source>
        <dbReference type="EMBL" id="SHH94784.1"/>
    </source>
</evidence>
<dbReference type="Gene3D" id="3.40.190.10">
    <property type="entry name" value="Periplasmic binding protein-like II"/>
    <property type="match status" value="2"/>
</dbReference>
<keyword evidence="4" id="KW-0804">Transcription</keyword>
<dbReference type="Gene3D" id="1.10.10.10">
    <property type="entry name" value="Winged helix-like DNA-binding domain superfamily/Winged helix DNA-binding domain"/>
    <property type="match status" value="1"/>
</dbReference>
<keyword evidence="7" id="KW-1185">Reference proteome</keyword>
<dbReference type="PANTHER" id="PTHR30118">
    <property type="entry name" value="HTH-TYPE TRANSCRIPTIONAL REGULATOR LEUO-RELATED"/>
    <property type="match status" value="1"/>
</dbReference>
<feature type="domain" description="HTH lysR-type" evidence="5">
    <location>
        <begin position="12"/>
        <end position="64"/>
    </location>
</feature>
<dbReference type="InterPro" id="IPR036390">
    <property type="entry name" value="WH_DNA-bd_sf"/>
</dbReference>
<dbReference type="OrthoDB" id="6252594at2"/>
<dbReference type="InterPro" id="IPR036388">
    <property type="entry name" value="WH-like_DNA-bd_sf"/>
</dbReference>
<evidence type="ECO:0000256" key="3">
    <source>
        <dbReference type="ARBA" id="ARBA00023125"/>
    </source>
</evidence>
<sequence>MNRLRDINIFTIKVFVMVYESLNSLSVANSLNVPPSKISRCLSALRHALDDKLFIRRQYGFEPTPMADKLYPYFQQMLTLCDQATENCERNQGQAKRNYVVCAPPTLSNRLAAILRKKAGENNFDLSLNVRPLTTNSGDDLIQSRADLLLAMKPCEKEQTDSQHVSMGEMTYVVGRKDHPIWQRPRHNMLQAIISYPFLITECAAFNDRIDPLELYAMDHGLKLELAGKASALSEVSEFLEESDALTFIGSHCAAEFLDAMPQIRAQTLSPVEYELLHERQTQPNYYSITRRDDSGLPPWFRDAVHEFIRGNVSALAS</sequence>
<dbReference type="InterPro" id="IPR050389">
    <property type="entry name" value="LysR-type_TF"/>
</dbReference>
<dbReference type="STRING" id="299255.SAMN02745129_3224"/>
<proteinExistence type="inferred from homology"/>
<dbReference type="AlphaFoldDB" id="A0A1M5X5L4"/>
<dbReference type="GO" id="GO:0003677">
    <property type="term" value="F:DNA binding"/>
    <property type="evidence" value="ECO:0007669"/>
    <property type="project" value="UniProtKB-KW"/>
</dbReference>
<evidence type="ECO:0000259" key="5">
    <source>
        <dbReference type="PROSITE" id="PS50931"/>
    </source>
</evidence>
<dbReference type="InterPro" id="IPR000847">
    <property type="entry name" value="LysR_HTH_N"/>
</dbReference>
<evidence type="ECO:0000313" key="7">
    <source>
        <dbReference type="Proteomes" id="UP000184268"/>
    </source>
</evidence>
<reference evidence="6 7" key="1">
    <citation type="submission" date="2016-11" db="EMBL/GenBank/DDBJ databases">
        <authorList>
            <person name="Jaros S."/>
            <person name="Januszkiewicz K."/>
            <person name="Wedrychowicz H."/>
        </authorList>
    </citation>
    <scope>NUCLEOTIDE SEQUENCE [LARGE SCALE GENOMIC DNA]</scope>
    <source>
        <strain evidence="6 7">DSM 16917</strain>
    </source>
</reference>
<evidence type="ECO:0000256" key="2">
    <source>
        <dbReference type="ARBA" id="ARBA00023015"/>
    </source>
</evidence>
<dbReference type="Proteomes" id="UP000184268">
    <property type="component" value="Unassembled WGS sequence"/>
</dbReference>
<organism evidence="6 7">
    <name type="scientific">Ferrimonas marina</name>
    <dbReference type="NCBI Taxonomy" id="299255"/>
    <lineage>
        <taxon>Bacteria</taxon>
        <taxon>Pseudomonadati</taxon>
        <taxon>Pseudomonadota</taxon>
        <taxon>Gammaproteobacteria</taxon>
        <taxon>Alteromonadales</taxon>
        <taxon>Ferrimonadaceae</taxon>
        <taxon>Ferrimonas</taxon>
    </lineage>
</organism>
<name>A0A1M5X5L4_9GAMM</name>
<dbReference type="PANTHER" id="PTHR30118:SF11">
    <property type="entry name" value="HTH-TYPE TRANSCRIPTIONAL REGULATOR YIDZ"/>
    <property type="match status" value="1"/>
</dbReference>
<dbReference type="Pfam" id="PF00126">
    <property type="entry name" value="HTH_1"/>
    <property type="match status" value="1"/>
</dbReference>
<dbReference type="RefSeq" id="WP_067661027.1">
    <property type="nucleotide sequence ID" value="NZ_FQXG01000005.1"/>
</dbReference>
<evidence type="ECO:0000256" key="1">
    <source>
        <dbReference type="ARBA" id="ARBA00009437"/>
    </source>
</evidence>
<dbReference type="EMBL" id="FQXG01000005">
    <property type="protein sequence ID" value="SHH94784.1"/>
    <property type="molecule type" value="Genomic_DNA"/>
</dbReference>